<dbReference type="Proteomes" id="UP000248544">
    <property type="component" value="Unassembled WGS sequence"/>
</dbReference>
<protein>
    <submittedName>
        <fullName evidence="1">Uncharacterized protein</fullName>
    </submittedName>
</protein>
<reference evidence="1 2" key="1">
    <citation type="submission" date="2018-01" db="EMBL/GenBank/DDBJ databases">
        <title>Draft genome sequence of Sphaerisporangium sp. 7K107.</title>
        <authorList>
            <person name="Sahin N."/>
            <person name="Saygin H."/>
            <person name="Ay H."/>
        </authorList>
    </citation>
    <scope>NUCLEOTIDE SEQUENCE [LARGE SCALE GENOMIC DNA]</scope>
    <source>
        <strain evidence="1 2">7K107</strain>
    </source>
</reference>
<proteinExistence type="predicted"/>
<dbReference type="EMBL" id="POUA01000249">
    <property type="protein sequence ID" value="PZG36806.1"/>
    <property type="molecule type" value="Genomic_DNA"/>
</dbReference>
<keyword evidence="2" id="KW-1185">Reference proteome</keyword>
<accession>A0A2W2FHQ1</accession>
<organism evidence="1 2">
    <name type="scientific">Spongiactinospora gelatinilytica</name>
    <dbReference type="NCBI Taxonomy" id="2666298"/>
    <lineage>
        <taxon>Bacteria</taxon>
        <taxon>Bacillati</taxon>
        <taxon>Actinomycetota</taxon>
        <taxon>Actinomycetes</taxon>
        <taxon>Streptosporangiales</taxon>
        <taxon>Streptosporangiaceae</taxon>
        <taxon>Spongiactinospora</taxon>
    </lineage>
</organism>
<name>A0A2W2FHQ1_9ACTN</name>
<sequence>MSARRVEGTEATMITDAEIHLEKLATELELRGFAVRLRVKEGWSPSLSVTNPKAPVLAESILVMADMEGQAAYYFPWPMRIAPVTELIIAADSVERVLAETGRPSRTAVPTGRLEADAR</sequence>
<evidence type="ECO:0000313" key="1">
    <source>
        <dbReference type="EMBL" id="PZG36806.1"/>
    </source>
</evidence>
<comment type="caution">
    <text evidence="1">The sequence shown here is derived from an EMBL/GenBank/DDBJ whole genome shotgun (WGS) entry which is preliminary data.</text>
</comment>
<dbReference type="AlphaFoldDB" id="A0A2W2FHQ1"/>
<gene>
    <name evidence="1" type="ORF">C1I98_26310</name>
</gene>
<evidence type="ECO:0000313" key="2">
    <source>
        <dbReference type="Proteomes" id="UP000248544"/>
    </source>
</evidence>